<accession>A0ABR9VWF7</accession>
<reference evidence="1 2" key="1">
    <citation type="submission" date="2020-10" db="EMBL/GenBank/DDBJ databases">
        <authorList>
            <person name="Castelo-Branco R."/>
            <person name="Eusebio N."/>
            <person name="Adriana R."/>
            <person name="Vieira A."/>
            <person name="Brugerolle De Fraissinette N."/>
            <person name="Rezende De Castro R."/>
            <person name="Schneider M.P."/>
            <person name="Vasconcelos V."/>
            <person name="Leao P.N."/>
        </authorList>
    </citation>
    <scope>NUCLEOTIDE SEQUENCE [LARGE SCALE GENOMIC DNA]</scope>
    <source>
        <strain evidence="1 2">LEGE 00031</strain>
    </source>
</reference>
<organism evidence="1 2">
    <name type="scientific">Synechocystis salina LEGE 00031</name>
    <dbReference type="NCBI Taxonomy" id="1828736"/>
    <lineage>
        <taxon>Bacteria</taxon>
        <taxon>Bacillati</taxon>
        <taxon>Cyanobacteriota</taxon>
        <taxon>Cyanophyceae</taxon>
        <taxon>Synechococcales</taxon>
        <taxon>Merismopediaceae</taxon>
        <taxon>Synechocystis</taxon>
    </lineage>
</organism>
<gene>
    <name evidence="1" type="ORF">IQ217_18015</name>
</gene>
<evidence type="ECO:0008006" key="3">
    <source>
        <dbReference type="Google" id="ProtNLM"/>
    </source>
</evidence>
<evidence type="ECO:0000313" key="1">
    <source>
        <dbReference type="EMBL" id="MBE9255692.1"/>
    </source>
</evidence>
<comment type="caution">
    <text evidence="1">The sequence shown here is derived from an EMBL/GenBank/DDBJ whole genome shotgun (WGS) entry which is preliminary data.</text>
</comment>
<sequence length="52" mass="6307">MTQQKTPRRDFAIYDRTGELRLRVERAAQQADLNRSQWIRHAIREKLERQGI</sequence>
<keyword evidence="2" id="KW-1185">Reference proteome</keyword>
<proteinExistence type="predicted"/>
<protein>
    <recommendedName>
        <fullName evidence="3">Ribbon-helix-helix protein CopG domain-containing protein</fullName>
    </recommendedName>
</protein>
<dbReference type="EMBL" id="JADEVV010000081">
    <property type="protein sequence ID" value="MBE9255692.1"/>
    <property type="molecule type" value="Genomic_DNA"/>
</dbReference>
<name>A0ABR9VWF7_9SYNC</name>
<dbReference type="RefSeq" id="WP_194021223.1">
    <property type="nucleotide sequence ID" value="NZ_JADEVV010000081.1"/>
</dbReference>
<dbReference type="Proteomes" id="UP000658720">
    <property type="component" value="Unassembled WGS sequence"/>
</dbReference>
<evidence type="ECO:0000313" key="2">
    <source>
        <dbReference type="Proteomes" id="UP000658720"/>
    </source>
</evidence>